<proteinExistence type="predicted"/>
<dbReference type="Gene3D" id="3.40.50.720">
    <property type="entry name" value="NAD(P)-binding Rossmann-like Domain"/>
    <property type="match status" value="1"/>
</dbReference>
<keyword evidence="3" id="KW-1185">Reference proteome</keyword>
<evidence type="ECO:0000313" key="3">
    <source>
        <dbReference type="Proteomes" id="UP000194266"/>
    </source>
</evidence>
<evidence type="ECO:0000313" key="2">
    <source>
        <dbReference type="EMBL" id="OSZ57184.1"/>
    </source>
</evidence>
<dbReference type="Proteomes" id="UP000194266">
    <property type="component" value="Unassembled WGS sequence"/>
</dbReference>
<dbReference type="SUPFAM" id="SSF51735">
    <property type="entry name" value="NAD(P)-binding Rossmann-fold domains"/>
    <property type="match status" value="1"/>
</dbReference>
<dbReference type="Gene3D" id="3.90.25.10">
    <property type="entry name" value="UDP-galactose 4-epimerase, domain 1"/>
    <property type="match status" value="1"/>
</dbReference>
<accession>A0ABX3YE59</accession>
<feature type="domain" description="NAD(P)-binding" evidence="1">
    <location>
        <begin position="12"/>
        <end position="174"/>
    </location>
</feature>
<dbReference type="InterPro" id="IPR036291">
    <property type="entry name" value="NAD(P)-bd_dom_sf"/>
</dbReference>
<protein>
    <submittedName>
        <fullName evidence="2">NmrA-like protein</fullName>
    </submittedName>
</protein>
<dbReference type="PANTHER" id="PTHR43162:SF1">
    <property type="entry name" value="PRESTALK A DIFFERENTIATION PROTEIN A"/>
    <property type="match status" value="1"/>
</dbReference>
<dbReference type="PANTHER" id="PTHR43162">
    <property type="match status" value="1"/>
</dbReference>
<dbReference type="InterPro" id="IPR016040">
    <property type="entry name" value="NAD(P)-bd_dom"/>
</dbReference>
<dbReference type="Pfam" id="PF13460">
    <property type="entry name" value="NAD_binding_10"/>
    <property type="match status" value="1"/>
</dbReference>
<comment type="caution">
    <text evidence="2">The sequence shown here is derived from an EMBL/GenBank/DDBJ whole genome shotgun (WGS) entry which is preliminary data.</text>
</comment>
<dbReference type="InterPro" id="IPR051604">
    <property type="entry name" value="Ergot_Alk_Oxidoreductase"/>
</dbReference>
<dbReference type="EMBL" id="MRYD01000214">
    <property type="protein sequence ID" value="OSZ57184.1"/>
    <property type="molecule type" value="Genomic_DNA"/>
</dbReference>
<gene>
    <name evidence="2" type="ORF">OQI_28710</name>
</gene>
<reference evidence="2 3" key="1">
    <citation type="submission" date="2016-12" db="EMBL/GenBank/DDBJ databases">
        <title>Genome Mining:The Detection of Biosynthetic Gene Clusters to Aid in the Expression of Curamycin A produced by Streptomyces sp. strain CZA14.</title>
        <authorList>
            <person name="Durrell K.A."/>
            <person name="Kirby B.M."/>
            <person name="Khan W."/>
            <person name="Mthethwa T."/>
            <person name="Le Roes-Hill M."/>
        </authorList>
    </citation>
    <scope>NUCLEOTIDE SEQUENCE [LARGE SCALE GENOMIC DNA]</scope>
    <source>
        <strain evidence="2 3">CZA14</strain>
    </source>
</reference>
<dbReference type="RefSeq" id="WP_086172172.1">
    <property type="nucleotide sequence ID" value="NZ_MRYD01000214.1"/>
</dbReference>
<name>A0ABX3YE59_9ACTN</name>
<evidence type="ECO:0000259" key="1">
    <source>
        <dbReference type="Pfam" id="PF13460"/>
    </source>
</evidence>
<sequence>MSNDLSHVLVLGGTGKTGSRVAAALRRRGVRPAVASRRGPVRFDWSDRATWEPALDGVDAVYVVDSQSPQAAAEVRDFAAVAARAGVRRLVLLSARVWAELGEEHLATERAVQASGLEWTILRPTWFAQNFTELDFIASPLAGPGELRLPTGEGREAFVDLEDLADVAAAALTQDGHAGRVYVLSGSRSLSFRDAVAEIARASGRPVRFVPVTEDEYRAELAAAGYPDAVADELIMVLRHIREERGATVTDGVREALGRPARDFAEYVARTGFDARPETVS</sequence>
<organism evidence="2 3">
    <name type="scientific">Streptomyces pharetrae CZA14</name>
    <dbReference type="NCBI Taxonomy" id="1144883"/>
    <lineage>
        <taxon>Bacteria</taxon>
        <taxon>Bacillati</taxon>
        <taxon>Actinomycetota</taxon>
        <taxon>Actinomycetes</taxon>
        <taxon>Kitasatosporales</taxon>
        <taxon>Streptomycetaceae</taxon>
        <taxon>Streptomyces</taxon>
    </lineage>
</organism>